<sequence length="68" mass="7900">MHKASRVLSDPKCMTCGSVVHGSADCPWKGKEHLRCHQCRQYGHWMKQCKRPMCCFQCMDTLRDARNS</sequence>
<dbReference type="InterPro" id="IPR036875">
    <property type="entry name" value="Znf_CCHC_sf"/>
</dbReference>
<dbReference type="Proteomes" id="UP001610444">
    <property type="component" value="Unassembled WGS sequence"/>
</dbReference>
<dbReference type="InterPro" id="IPR001878">
    <property type="entry name" value="Znf_CCHC"/>
</dbReference>
<dbReference type="Gene3D" id="4.10.60.10">
    <property type="entry name" value="Zinc finger, CCHC-type"/>
    <property type="match status" value="1"/>
</dbReference>
<evidence type="ECO:0000259" key="1">
    <source>
        <dbReference type="SMART" id="SM00343"/>
    </source>
</evidence>
<name>A0ABR4JSB3_9EURO</name>
<dbReference type="SUPFAM" id="SSF57756">
    <property type="entry name" value="Retrovirus zinc finger-like domains"/>
    <property type="match status" value="1"/>
</dbReference>
<evidence type="ECO:0000313" key="2">
    <source>
        <dbReference type="EMBL" id="KAL2842504.1"/>
    </source>
</evidence>
<protein>
    <recommendedName>
        <fullName evidence="1">CCHC-type domain-containing protein</fullName>
    </recommendedName>
</protein>
<reference evidence="2 3" key="1">
    <citation type="submission" date="2024-07" db="EMBL/GenBank/DDBJ databases">
        <title>Section-level genome sequencing and comparative genomics of Aspergillus sections Usti and Cavernicolus.</title>
        <authorList>
            <consortium name="Lawrence Berkeley National Laboratory"/>
            <person name="Nybo J.L."/>
            <person name="Vesth T.C."/>
            <person name="Theobald S."/>
            <person name="Frisvad J.C."/>
            <person name="Larsen T.O."/>
            <person name="Kjaerboelling I."/>
            <person name="Rothschild-Mancinelli K."/>
            <person name="Lyhne E.K."/>
            <person name="Kogle M.E."/>
            <person name="Barry K."/>
            <person name="Clum A."/>
            <person name="Na H."/>
            <person name="Ledsgaard L."/>
            <person name="Lin J."/>
            <person name="Lipzen A."/>
            <person name="Kuo A."/>
            <person name="Riley R."/>
            <person name="Mondo S."/>
            <person name="LaButti K."/>
            <person name="Haridas S."/>
            <person name="Pangalinan J."/>
            <person name="Salamov A.A."/>
            <person name="Simmons B.A."/>
            <person name="Magnuson J.K."/>
            <person name="Chen J."/>
            <person name="Drula E."/>
            <person name="Henrissat B."/>
            <person name="Wiebenga A."/>
            <person name="Lubbers R.J."/>
            <person name="Gomes A.C."/>
            <person name="Macurrencykelacurrency M.R."/>
            <person name="Stajich J."/>
            <person name="Grigoriev I.V."/>
            <person name="Mortensen U.H."/>
            <person name="De vries R.P."/>
            <person name="Baker S.E."/>
            <person name="Andersen M.R."/>
        </authorList>
    </citation>
    <scope>NUCLEOTIDE SEQUENCE [LARGE SCALE GENOMIC DNA]</scope>
    <source>
        <strain evidence="2 3">CBS 756.74</strain>
    </source>
</reference>
<feature type="domain" description="CCHC-type" evidence="1">
    <location>
        <begin position="12"/>
        <end position="28"/>
    </location>
</feature>
<organism evidence="2 3">
    <name type="scientific">Aspergillus pseudodeflectus</name>
    <dbReference type="NCBI Taxonomy" id="176178"/>
    <lineage>
        <taxon>Eukaryota</taxon>
        <taxon>Fungi</taxon>
        <taxon>Dikarya</taxon>
        <taxon>Ascomycota</taxon>
        <taxon>Pezizomycotina</taxon>
        <taxon>Eurotiomycetes</taxon>
        <taxon>Eurotiomycetidae</taxon>
        <taxon>Eurotiales</taxon>
        <taxon>Aspergillaceae</taxon>
        <taxon>Aspergillus</taxon>
        <taxon>Aspergillus subgen. Nidulantes</taxon>
    </lineage>
</organism>
<evidence type="ECO:0000313" key="3">
    <source>
        <dbReference type="Proteomes" id="UP001610444"/>
    </source>
</evidence>
<dbReference type="RefSeq" id="XP_070895129.1">
    <property type="nucleotide sequence ID" value="XM_071041378.1"/>
</dbReference>
<dbReference type="SMART" id="SM00343">
    <property type="entry name" value="ZnF_C2HC"/>
    <property type="match status" value="2"/>
</dbReference>
<keyword evidence="3" id="KW-1185">Reference proteome</keyword>
<dbReference type="EMBL" id="JBFXLR010000051">
    <property type="protein sequence ID" value="KAL2842504.1"/>
    <property type="molecule type" value="Genomic_DNA"/>
</dbReference>
<gene>
    <name evidence="2" type="ORF">BJX68DRAFT_244792</name>
</gene>
<dbReference type="GeneID" id="98156542"/>
<feature type="domain" description="CCHC-type" evidence="1">
    <location>
        <begin position="35"/>
        <end position="51"/>
    </location>
</feature>
<accession>A0ABR4JSB3</accession>
<comment type="caution">
    <text evidence="2">The sequence shown here is derived from an EMBL/GenBank/DDBJ whole genome shotgun (WGS) entry which is preliminary data.</text>
</comment>
<proteinExistence type="predicted"/>